<dbReference type="EMBL" id="KM652554">
    <property type="protein sequence ID" value="AIW02628.1"/>
    <property type="molecule type" value="Genomic_DNA"/>
</dbReference>
<organism evidence="1 2">
    <name type="scientific">Streptomyces phage Jay2Jay</name>
    <dbReference type="NCBI Taxonomy" id="1556290"/>
    <lineage>
        <taxon>Viruses</taxon>
        <taxon>Duplodnaviria</taxon>
        <taxon>Heunggongvirae</taxon>
        <taxon>Uroviricota</taxon>
        <taxon>Caudoviricetes</taxon>
        <taxon>Stanwilliamsviridae</taxon>
        <taxon>Boydwoodruffvirinae</taxon>
        <taxon>Samistivirus</taxon>
        <taxon>Samistivirus jay2jay</taxon>
    </lineage>
</organism>
<dbReference type="KEGG" id="vg:26796876"/>
<dbReference type="RefSeq" id="YP_009225855.1">
    <property type="nucleotide sequence ID" value="NC_029098.1"/>
</dbReference>
<dbReference type="OrthoDB" id="26355at10239"/>
<evidence type="ECO:0000313" key="1">
    <source>
        <dbReference type="EMBL" id="AIW02628.1"/>
    </source>
</evidence>
<gene>
    <name evidence="1" type="primary">147</name>
    <name evidence="1" type="ORF">PBI_JAY2JAY_147</name>
</gene>
<dbReference type="GeneID" id="26796876"/>
<protein>
    <submittedName>
        <fullName evidence="1">Uncharacterized protein</fullName>
    </submittedName>
</protein>
<accession>A0A0A0RLB9</accession>
<keyword evidence="2" id="KW-1185">Reference proteome</keyword>
<sequence>MKTFTIAVSLLLSVEAPDQSDALEAVKDTFGEGEICGIDIKDVEVEVIDEL</sequence>
<proteinExistence type="predicted"/>
<dbReference type="Proteomes" id="UP000030200">
    <property type="component" value="Segment"/>
</dbReference>
<reference evidence="1 2" key="1">
    <citation type="submission" date="2014-09" db="EMBL/GenBank/DDBJ databases">
        <authorList>
            <person name="Gicewicz E.A."/>
            <person name="Hiryak K.M."/>
            <person name="Horoschock A.N."/>
            <person name="Kneeream E.R."/>
            <person name="Luchetta J."/>
            <person name="Mikolon A.R."/>
            <person name="Smith S.N."/>
            <person name="Svintozelskiy S."/>
            <person name="Yucha M.L."/>
            <person name="Manna D.P."/>
            <person name="Pidcock K.A."/>
            <person name="Laing C.E."/>
            <person name="Schaff J.E."/>
            <person name="Dashiell C.L."/>
            <person name="Macialek J.A."/>
            <person name="Anders K.R."/>
            <person name="Braun M.A."/>
            <person name="Delesalle V.A."/>
            <person name="Hughes L.E."/>
            <person name="Ware V.C."/>
            <person name="Bradley K.W."/>
            <person name="Barker L.P."/>
            <person name="Asai D.J."/>
            <person name="Bowman C.A."/>
            <person name="Russell D.A."/>
            <person name="Pope W.H."/>
            <person name="Jacobs-Sera D."/>
            <person name="Hendrix R.W."/>
            <person name="Hatfull G.F."/>
        </authorList>
    </citation>
    <scope>NUCLEOTIDE SEQUENCE [LARGE SCALE GENOMIC DNA]</scope>
</reference>
<name>A0A0A0RLB9_9CAUD</name>
<evidence type="ECO:0000313" key="2">
    <source>
        <dbReference type="Proteomes" id="UP000030200"/>
    </source>
</evidence>